<accession>A0A8X8WAX9</accession>
<reference evidence="1" key="1">
    <citation type="submission" date="2018-01" db="EMBL/GenBank/DDBJ databases">
        <authorList>
            <person name="Mao J.F."/>
        </authorList>
    </citation>
    <scope>NUCLEOTIDE SEQUENCE</scope>
    <source>
        <strain evidence="1">Huo1</strain>
        <tissue evidence="1">Leaf</tissue>
    </source>
</reference>
<gene>
    <name evidence="1" type="ORF">SASPL_149499</name>
</gene>
<comment type="caution">
    <text evidence="1">The sequence shown here is derived from an EMBL/GenBank/DDBJ whole genome shotgun (WGS) entry which is preliminary data.</text>
</comment>
<organism evidence="1">
    <name type="scientific">Salvia splendens</name>
    <name type="common">Scarlet sage</name>
    <dbReference type="NCBI Taxonomy" id="180675"/>
    <lineage>
        <taxon>Eukaryota</taxon>
        <taxon>Viridiplantae</taxon>
        <taxon>Streptophyta</taxon>
        <taxon>Embryophyta</taxon>
        <taxon>Tracheophyta</taxon>
        <taxon>Spermatophyta</taxon>
        <taxon>Magnoliopsida</taxon>
        <taxon>eudicotyledons</taxon>
        <taxon>Gunneridae</taxon>
        <taxon>Pentapetalae</taxon>
        <taxon>asterids</taxon>
        <taxon>lamiids</taxon>
        <taxon>Lamiales</taxon>
        <taxon>Lamiaceae</taxon>
        <taxon>Nepetoideae</taxon>
        <taxon>Mentheae</taxon>
        <taxon>Salviinae</taxon>
        <taxon>Salvia</taxon>
        <taxon>Salvia subgen. Calosphace</taxon>
        <taxon>core Calosphace</taxon>
    </lineage>
</organism>
<evidence type="ECO:0000313" key="1">
    <source>
        <dbReference type="EMBL" id="KAG6391740.1"/>
    </source>
</evidence>
<dbReference type="EMBL" id="PNBA02000019">
    <property type="protein sequence ID" value="KAG6391740.1"/>
    <property type="molecule type" value="Genomic_DNA"/>
</dbReference>
<reference evidence="1" key="2">
    <citation type="submission" date="2020-08" db="EMBL/GenBank/DDBJ databases">
        <title>Plant Genome Project.</title>
        <authorList>
            <person name="Zhang R.-G."/>
        </authorList>
    </citation>
    <scope>NUCLEOTIDE SEQUENCE</scope>
    <source>
        <strain evidence="1">Huo1</strain>
        <tissue evidence="1">Leaf</tissue>
    </source>
</reference>
<dbReference type="AlphaFoldDB" id="A0A8X8WAX9"/>
<sequence>MRKQCIYCTKDLFESDHNLFIPYVLVHGKQNFYCTNFARLLDHFGMEEEFGNLAVVLFFELFVLGRLCSSIIRTSSFDNIS</sequence>
<protein>
    <submittedName>
        <fullName evidence="1">Uncharacterized protein</fullName>
    </submittedName>
</protein>
<evidence type="ECO:0000313" key="2">
    <source>
        <dbReference type="Proteomes" id="UP000298416"/>
    </source>
</evidence>
<keyword evidence="2" id="KW-1185">Reference proteome</keyword>
<dbReference type="Proteomes" id="UP000298416">
    <property type="component" value="Unassembled WGS sequence"/>
</dbReference>
<name>A0A8X8WAX9_SALSN</name>
<proteinExistence type="predicted"/>